<name>A0ABQ9D447_9PASS</name>
<evidence type="ECO:0000313" key="2">
    <source>
        <dbReference type="EMBL" id="KAJ7412332.1"/>
    </source>
</evidence>
<accession>A0ABQ9D447</accession>
<gene>
    <name evidence="2" type="ORF">WISP_97194</name>
</gene>
<evidence type="ECO:0000256" key="1">
    <source>
        <dbReference type="SAM" id="MobiDB-lite"/>
    </source>
</evidence>
<reference evidence="2" key="1">
    <citation type="submission" date="2019-10" db="EMBL/GenBank/DDBJ databases">
        <authorList>
            <person name="Soares A.E.R."/>
            <person name="Aleixo A."/>
            <person name="Schneider P."/>
            <person name="Miyaki C.Y."/>
            <person name="Schneider M.P."/>
            <person name="Mello C."/>
            <person name="Vasconcelos A.T.R."/>
        </authorList>
    </citation>
    <scope>NUCLEOTIDE SEQUENCE</scope>
    <source>
        <tissue evidence="2">Muscle</tissue>
    </source>
</reference>
<comment type="caution">
    <text evidence="2">The sequence shown here is derived from an EMBL/GenBank/DDBJ whole genome shotgun (WGS) entry which is preliminary data.</text>
</comment>
<evidence type="ECO:0000313" key="3">
    <source>
        <dbReference type="Proteomes" id="UP001145742"/>
    </source>
</evidence>
<protein>
    <submittedName>
        <fullName evidence="2">Uncharacterized protein</fullName>
    </submittedName>
</protein>
<sequence>MTVIGFRNNVQEWREKDGQLGAGKPKCNQDNWMKGEIIVTKDEEKIEAGERVTRKRPSGKGSVDAGHQPAKYEPERLVDQLVKKTNNILSCFDNSVACRTREMIVPLYLALLGLPFKYCVQYLDSSLQERH</sequence>
<dbReference type="Proteomes" id="UP001145742">
    <property type="component" value="Unassembled WGS sequence"/>
</dbReference>
<proteinExistence type="predicted"/>
<feature type="region of interest" description="Disordered" evidence="1">
    <location>
        <begin position="48"/>
        <end position="69"/>
    </location>
</feature>
<dbReference type="EMBL" id="WHWB01034251">
    <property type="protein sequence ID" value="KAJ7412332.1"/>
    <property type="molecule type" value="Genomic_DNA"/>
</dbReference>
<keyword evidence="3" id="KW-1185">Reference proteome</keyword>
<organism evidence="2 3">
    <name type="scientific">Willisornis vidua</name>
    <name type="common">Xingu scale-backed antbird</name>
    <dbReference type="NCBI Taxonomy" id="1566151"/>
    <lineage>
        <taxon>Eukaryota</taxon>
        <taxon>Metazoa</taxon>
        <taxon>Chordata</taxon>
        <taxon>Craniata</taxon>
        <taxon>Vertebrata</taxon>
        <taxon>Euteleostomi</taxon>
        <taxon>Archelosauria</taxon>
        <taxon>Archosauria</taxon>
        <taxon>Dinosauria</taxon>
        <taxon>Saurischia</taxon>
        <taxon>Theropoda</taxon>
        <taxon>Coelurosauria</taxon>
        <taxon>Aves</taxon>
        <taxon>Neognathae</taxon>
        <taxon>Neoaves</taxon>
        <taxon>Telluraves</taxon>
        <taxon>Australaves</taxon>
        <taxon>Passeriformes</taxon>
        <taxon>Thamnophilidae</taxon>
        <taxon>Willisornis</taxon>
    </lineage>
</organism>